<dbReference type="GO" id="GO:0005524">
    <property type="term" value="F:ATP binding"/>
    <property type="evidence" value="ECO:0007669"/>
    <property type="project" value="UniProtKB-UniRule"/>
</dbReference>
<feature type="domain" description="Myosin motor" evidence="14">
    <location>
        <begin position="19"/>
        <end position="600"/>
    </location>
</feature>
<comment type="caution">
    <text evidence="15">The sequence shown here is derived from an EMBL/GenBank/DDBJ whole genome shotgun (WGS) entry which is preliminary data.</text>
</comment>
<dbReference type="EMBL" id="CAAE01014547">
    <property type="protein sequence ID" value="CAF98155.1"/>
    <property type="molecule type" value="Genomic_DNA"/>
</dbReference>
<dbReference type="InterPro" id="IPR019748">
    <property type="entry name" value="FERM_central"/>
</dbReference>
<dbReference type="FunFam" id="1.10.10.820:FF:000001">
    <property type="entry name" value="Myosin heavy chain"/>
    <property type="match status" value="1"/>
</dbReference>
<keyword evidence="5 10" id="KW-0547">Nucleotide-binding</keyword>
<feature type="binding site" evidence="10">
    <location>
        <begin position="112"/>
        <end position="119"/>
    </location>
    <ligand>
        <name>ATP</name>
        <dbReference type="ChEBI" id="CHEBI:30616"/>
    </ligand>
</feature>
<sequence length="2324" mass="263261">VYAILSMPTACHRPKRWAEGMEDMTQLPELNETTVVMNLKKRYDQELIYTYIGSILVSVNPYKLLNIYGTDMVLQYASSSLSDNPPHLFAIANVSYTTMMDAKKDQCIIISGESGSGKTEATKVIMRYLTAIHHKSNITQQILEATPLLESFGNAKTVRNDNSSRFGKYTQIFMEEGVISGAITSQYLLEKSRIVFQAKSERNYHIFYEMLAGLPPNEKHPLYLQEAETYYYLNQGGNCTIEGKDDGEDFRRLLNSMDILCFTPEEQSSIYRVLSSVLHLGNVYFQPHQAEGQEVASVVSAQEIRVVAELLQVSPEGLQKSVTYKTTDTVREKIFTPLTVDSAVDSRDAVAKILYSLLFNWLTERVNGRVYPHSEALSISILDIYGFEELQVNSFEQLCINYANETLQFFFNKVIFQEEQEEYMREQIQWQEQPFSHNQACLDLIAAKPHGILRILDDQCNFPQATDHTFLQKCHYHHANDPLYARPKMPLPEFTLKHYAGKVTYQFVVQVHKFLDKNFDMVRQDVLDLFIQSKNKMVSSLFLKHSESLSQQRSNMRRSSTARRYQANTVSAKFQTSLEELLNKMERCNPYFVRCIKPNHLTPLPSAEGWYKGLLCLRDLPPADGENCVKMLHKLGPVKSGSYQLGVSKIFLKEELHQLLEGKRDRLLSIAALTLQRYTRMYFVRKNFTRFRRRVVMFEARCRGYMERKKFALRRRCLIRFRSPVLLITVLQRYMRTVVEPLRKAEEDRVNREVVNVTTLPIPAELAALLHAASGGEELHSDCLAVVQAPTVDVDPQLTLPLDINNYLMTHYIRAIFREPLFGMLTAPLENSLLRMDDDHKQGAVNTFILIMRFMGDPNLNGAQENLFGNYIIQKGLSNPELRDEILAQVANQVWRNPNILNSERGWLLLSSCLSTFLPSQRMAKFLLKFVSDYGPEGYNCVCQHQLIQALQRLNVGPDCVRTYPPCLLEWTANRKRANTVLHIYCFDGVSFLCPVHSWTTGEEMAKDILQHRGVLEGRRGWSVLLKETAQWVELEGSDYVLDLMSDLELPADFPKRSSYFIISAQEPTRVRPNASIIQHLPVLSADFEPQRSMDRYLDSLFDPVLSDGIEVSARLSSRMKGAGGVGGGWHQQGQTTGPPPPPGVKLRNSYTRMTALQGCRVVPPMAVASSPVSSTPTSPITSPPVSPRLHHPPSPYAPIPPSPYANFSPTPYATANIPPSPYPPAAQREQTPLQPEAQPPAEPAVQPQPVSPLPDSKPHPSSVKTEPTQPKAQAATRVQSGKDSGPRRKAPGVPVNKDTAATKLDPVKPSLPPPAGDVTSSEGTTRHLQQQNHSHLAKVFHCGVMFRRPEGKFKKKQNPRDEALQILRPQMDNPPAPQPKRPAVTSPLPPAVKETESKPTKSTKKRAPERTLPIPPPVSRELPVETECIQTQLHQRTNEEHYTYTNVPWRLYLRKEVFYPKDSFNNPLVLDLIFKQIVNDTLSEACVRITREERQKMKALFAKHGVEQNMDPVEEHVKKTIVTAARETWEIYFSRLFPASGSVGTGVQVLSVSHSGIKLLKTVKSSAAAPDYFRVLRPYTYADILFVTIPSENMLEFNLTNEKLILFSAKAPQVKHLIDTFINEIKKDSEYVIAERNFVTDDRSMLSFHKSDMIRLQVMDGLEKGYSYGCVVKKKVVFLEELKRETPDFGWKFGAVFSRSGAFPADCVRPIAAPDFLSLPLERTTEPRGGAGQFAVSSAVAVAVASTMAAYEIDQTIEVEVHQHAEILICLVFFFNELFDFQRVPLDGFSDGELDERVLQDPRYDILEFAKKYFRYGPKGKGDSTKSKIKNRELAEPADMIKFSKTPLTESLIEFTDPVMNRVAADLFLLVMRFMGDSPLKGLTEQEVVSTFLKLIGEFTLMRDEAYCQLLKQLTANTSSKPDSCQRGWRLLYILTAFHHCSEVLKPFLLKYLGQASVSAGVQYQGIAKACEQNLKKTFQYGGRLVPPSSMELNAMMAGRSSKRQLVLFPGGIERHVKIKTCSVALEVIEELCYEMGLHRLEAIKEYAVFLVTGRGKNVRPLNKQEYILDVATEAELADTNYSFWFRRVIWSQPLKFDNELCVAMHYNQILPDYRKGLLNVLPDGKVSDQQFHQISKLAALQHRAKDIMFIPSIHELSEYIATPLFKKQPPQQWVAMVTQHMQQAQALNPHQARAQFLGLVSAFPMFGSSFLYIHSSSSTTFYAPSILAANQRGLHFLHKNTHEVMSVVPLVEVQSSRTQRPSTGTSYPYVDLTLGDMNTQRVVQLQLEQGLELCRVIAMQVENMMSARDKRLTLPPSEITML</sequence>
<evidence type="ECO:0000259" key="14">
    <source>
        <dbReference type="PROSITE" id="PS51456"/>
    </source>
</evidence>
<accession>Q4SMH7</accession>
<evidence type="ECO:0000256" key="3">
    <source>
        <dbReference type="ARBA" id="ARBA00022490"/>
    </source>
</evidence>
<evidence type="ECO:0000256" key="10">
    <source>
        <dbReference type="PROSITE-ProRule" id="PRU00782"/>
    </source>
</evidence>
<dbReference type="PANTHER" id="PTHR22692">
    <property type="entry name" value="MYOSIN VII, XV"/>
    <property type="match status" value="1"/>
</dbReference>
<feature type="compositionally biased region" description="Polar residues" evidence="11">
    <location>
        <begin position="1263"/>
        <end position="1283"/>
    </location>
</feature>
<protein>
    <submittedName>
        <fullName evidence="15">(spotted green pufferfish) hypothetical protein</fullName>
    </submittedName>
</protein>
<reference evidence="15" key="1">
    <citation type="journal article" date="2004" name="Nature">
        <title>Genome duplication in the teleost fish Tetraodon nigroviridis reveals the early vertebrate proto-karyotype.</title>
        <authorList>
            <person name="Jaillon O."/>
            <person name="Aury J.-M."/>
            <person name="Brunet F."/>
            <person name="Petit J.-L."/>
            <person name="Stange-Thomann N."/>
            <person name="Mauceli E."/>
            <person name="Bouneau L."/>
            <person name="Fischer C."/>
            <person name="Ozouf-Costaz C."/>
            <person name="Bernot A."/>
            <person name="Nicaud S."/>
            <person name="Jaffe D."/>
            <person name="Fisher S."/>
            <person name="Lutfalla G."/>
            <person name="Dossat C."/>
            <person name="Segurens B."/>
            <person name="Dasilva C."/>
            <person name="Salanoubat M."/>
            <person name="Levy M."/>
            <person name="Boudet N."/>
            <person name="Castellano S."/>
            <person name="Anthouard V."/>
            <person name="Jubin C."/>
            <person name="Castelli V."/>
            <person name="Katinka M."/>
            <person name="Vacherie B."/>
            <person name="Biemont C."/>
            <person name="Skalli Z."/>
            <person name="Cattolico L."/>
            <person name="Poulain J."/>
            <person name="De Berardinis V."/>
            <person name="Cruaud C."/>
            <person name="Duprat S."/>
            <person name="Brottier P."/>
            <person name="Coutanceau J.-P."/>
            <person name="Gouzy J."/>
            <person name="Parra G."/>
            <person name="Lardier G."/>
            <person name="Chapple C."/>
            <person name="McKernan K.J."/>
            <person name="McEwan P."/>
            <person name="Bosak S."/>
            <person name="Kellis M."/>
            <person name="Volff J.-N."/>
            <person name="Guigo R."/>
            <person name="Zody M.C."/>
            <person name="Mesirov J."/>
            <person name="Lindblad-Toh K."/>
            <person name="Birren B."/>
            <person name="Nusbaum C."/>
            <person name="Kahn D."/>
            <person name="Robinson-Rechavi M."/>
            <person name="Laudet V."/>
            <person name="Schachter V."/>
            <person name="Quetier F."/>
            <person name="Saurin W."/>
            <person name="Scarpelli C."/>
            <person name="Wincker P."/>
            <person name="Lander E.S."/>
            <person name="Weissenbach J."/>
            <person name="Roest Crollius H."/>
        </authorList>
    </citation>
    <scope>NUCLEOTIDE SEQUENCE [LARGE SCALE GENOMIC DNA]</scope>
</reference>
<dbReference type="GO" id="GO:0003779">
    <property type="term" value="F:actin binding"/>
    <property type="evidence" value="ECO:0007669"/>
    <property type="project" value="UniProtKB-KW"/>
</dbReference>
<keyword evidence="7 10" id="KW-0518">Myosin</keyword>
<dbReference type="Gene3D" id="1.20.120.720">
    <property type="entry name" value="Myosin VI head, motor domain, U50 subdomain"/>
    <property type="match status" value="1"/>
</dbReference>
<dbReference type="SMART" id="SM00139">
    <property type="entry name" value="MyTH4"/>
    <property type="match status" value="2"/>
</dbReference>
<keyword evidence="3" id="KW-0963">Cytoplasm</keyword>
<dbReference type="PROSITE" id="PS51016">
    <property type="entry name" value="MYTH4"/>
    <property type="match status" value="2"/>
</dbReference>
<evidence type="ECO:0000259" key="12">
    <source>
        <dbReference type="PROSITE" id="PS50057"/>
    </source>
</evidence>
<dbReference type="SMART" id="SM00015">
    <property type="entry name" value="IQ"/>
    <property type="match status" value="2"/>
</dbReference>
<feature type="non-terminal residue" evidence="15">
    <location>
        <position position="2324"/>
    </location>
</feature>
<dbReference type="PROSITE" id="PS50096">
    <property type="entry name" value="IQ"/>
    <property type="match status" value="2"/>
</dbReference>
<evidence type="ECO:0000256" key="6">
    <source>
        <dbReference type="ARBA" id="ARBA00022840"/>
    </source>
</evidence>
<dbReference type="OrthoDB" id="8182952at2759"/>
<dbReference type="InterPro" id="IPR027417">
    <property type="entry name" value="P-loop_NTPase"/>
</dbReference>
<dbReference type="GO" id="GO:0016459">
    <property type="term" value="C:myosin complex"/>
    <property type="evidence" value="ECO:0007669"/>
    <property type="project" value="UniProtKB-KW"/>
</dbReference>
<keyword evidence="8 10" id="KW-0505">Motor protein</keyword>
<keyword evidence="9 10" id="KW-0009">Actin-binding</keyword>
<dbReference type="PROSITE" id="PS50057">
    <property type="entry name" value="FERM_3"/>
    <property type="match status" value="1"/>
</dbReference>
<evidence type="ECO:0000256" key="1">
    <source>
        <dbReference type="ARBA" id="ARBA00004496"/>
    </source>
</evidence>
<feature type="region of interest" description="Disordered" evidence="11">
    <location>
        <begin position="1370"/>
        <end position="1421"/>
    </location>
</feature>
<feature type="compositionally biased region" description="Pro residues" evidence="11">
    <location>
        <begin position="1182"/>
        <end position="1204"/>
    </location>
</feature>
<feature type="region of interest" description="Disordered" evidence="11">
    <location>
        <begin position="1169"/>
        <end position="1335"/>
    </location>
</feature>
<dbReference type="KEGG" id="tng:GSTEN00015752G001"/>
<feature type="compositionally biased region" description="Low complexity" evidence="11">
    <location>
        <begin position="1169"/>
        <end position="1181"/>
    </location>
</feature>
<dbReference type="Gene3D" id="1.25.40.530">
    <property type="entry name" value="MyTH4 domain"/>
    <property type="match status" value="2"/>
</dbReference>
<organism evidence="15">
    <name type="scientific">Tetraodon nigroviridis</name>
    <name type="common">Spotted green pufferfish</name>
    <name type="synonym">Chelonodon nigroviridis</name>
    <dbReference type="NCBI Taxonomy" id="99883"/>
    <lineage>
        <taxon>Eukaryota</taxon>
        <taxon>Metazoa</taxon>
        <taxon>Chordata</taxon>
        <taxon>Craniata</taxon>
        <taxon>Vertebrata</taxon>
        <taxon>Euteleostomi</taxon>
        <taxon>Actinopterygii</taxon>
        <taxon>Neopterygii</taxon>
        <taxon>Teleostei</taxon>
        <taxon>Neoteleostei</taxon>
        <taxon>Acanthomorphata</taxon>
        <taxon>Eupercaria</taxon>
        <taxon>Tetraodontiformes</taxon>
        <taxon>Tetradontoidea</taxon>
        <taxon>Tetraodontidae</taxon>
        <taxon>Tetraodon</taxon>
    </lineage>
</organism>
<dbReference type="Gene3D" id="3.40.850.10">
    <property type="entry name" value="Kinesin motor domain"/>
    <property type="match status" value="1"/>
</dbReference>
<feature type="domain" description="FERM" evidence="12">
    <location>
        <begin position="2004"/>
        <end position="2324"/>
    </location>
</feature>
<evidence type="ECO:0000256" key="11">
    <source>
        <dbReference type="SAM" id="MobiDB-lite"/>
    </source>
</evidence>
<evidence type="ECO:0000256" key="7">
    <source>
        <dbReference type="ARBA" id="ARBA00023123"/>
    </source>
</evidence>
<dbReference type="Gene3D" id="1.20.58.530">
    <property type="match status" value="1"/>
</dbReference>
<dbReference type="InterPro" id="IPR051567">
    <property type="entry name" value="Unconventional_Myosin_ATPase"/>
</dbReference>
<comment type="subcellular location">
    <subcellularLocation>
        <location evidence="1">Cytoplasm</location>
    </subcellularLocation>
</comment>
<dbReference type="SUPFAM" id="SSF52540">
    <property type="entry name" value="P-loop containing nucleoside triphosphate hydrolases"/>
    <property type="match status" value="1"/>
</dbReference>
<reference evidence="15" key="2">
    <citation type="submission" date="2004-02" db="EMBL/GenBank/DDBJ databases">
        <authorList>
            <consortium name="Genoscope"/>
            <consortium name="Whitehead Institute Centre for Genome Research"/>
        </authorList>
    </citation>
    <scope>NUCLEOTIDE SEQUENCE</scope>
</reference>
<evidence type="ECO:0000256" key="5">
    <source>
        <dbReference type="ARBA" id="ARBA00022741"/>
    </source>
</evidence>
<evidence type="ECO:0000313" key="15">
    <source>
        <dbReference type="EMBL" id="CAF98155.1"/>
    </source>
</evidence>
<feature type="region of interest" description="Disordered" evidence="11">
    <location>
        <begin position="1121"/>
        <end position="1146"/>
    </location>
</feature>
<dbReference type="PRINTS" id="PR00193">
    <property type="entry name" value="MYOSINHEAVY"/>
</dbReference>
<dbReference type="InterPro" id="IPR000048">
    <property type="entry name" value="IQ_motif_EF-hand-BS"/>
</dbReference>
<keyword evidence="6 10" id="KW-0067">ATP-binding</keyword>
<evidence type="ECO:0000259" key="13">
    <source>
        <dbReference type="PROSITE" id="PS51016"/>
    </source>
</evidence>
<dbReference type="InterPro" id="IPR038185">
    <property type="entry name" value="MyTH4_dom_sf"/>
</dbReference>
<dbReference type="Pfam" id="PF00373">
    <property type="entry name" value="FERM_M"/>
    <property type="match status" value="1"/>
</dbReference>
<evidence type="ECO:0000256" key="2">
    <source>
        <dbReference type="ARBA" id="ARBA00008314"/>
    </source>
</evidence>
<dbReference type="Gene3D" id="1.10.10.820">
    <property type="match status" value="1"/>
</dbReference>
<dbReference type="PROSITE" id="PS51456">
    <property type="entry name" value="MYOSIN_MOTOR"/>
    <property type="match status" value="1"/>
</dbReference>
<dbReference type="InterPro" id="IPR036961">
    <property type="entry name" value="Kinesin_motor_dom_sf"/>
</dbReference>
<dbReference type="Pfam" id="PF26570">
    <property type="entry name" value="MYO15"/>
    <property type="match status" value="1"/>
</dbReference>
<feature type="region of interest" description="Actin-binding" evidence="10">
    <location>
        <begin position="578"/>
        <end position="600"/>
    </location>
</feature>
<dbReference type="InterPro" id="IPR059004">
    <property type="entry name" value="MYO15"/>
</dbReference>
<dbReference type="GO" id="GO:0003774">
    <property type="term" value="F:cytoskeletal motor activity"/>
    <property type="evidence" value="ECO:0007669"/>
    <property type="project" value="UniProtKB-UniRule"/>
</dbReference>
<comment type="similarity">
    <text evidence="2 10">Belongs to the TRAFAC class myosin-kinesin ATPase superfamily. Myosin family.</text>
</comment>
<feature type="compositionally biased region" description="Gly residues" evidence="11">
    <location>
        <begin position="1122"/>
        <end position="1131"/>
    </location>
</feature>
<gene>
    <name evidence="15" type="ORF">GSTENG00015752001</name>
</gene>
<dbReference type="Gene3D" id="1.20.5.4820">
    <property type="match status" value="1"/>
</dbReference>
<feature type="domain" description="MyTH4" evidence="13">
    <location>
        <begin position="824"/>
        <end position="975"/>
    </location>
</feature>
<keyword evidence="4" id="KW-0677">Repeat</keyword>
<proteinExistence type="inferred from homology"/>
<dbReference type="InterPro" id="IPR000299">
    <property type="entry name" value="FERM_domain"/>
</dbReference>
<evidence type="ECO:0000256" key="4">
    <source>
        <dbReference type="ARBA" id="ARBA00022737"/>
    </source>
</evidence>
<dbReference type="Gene3D" id="3.10.20.90">
    <property type="entry name" value="Phosphatidylinositol 3-kinase Catalytic Subunit, Chain A, domain 1"/>
    <property type="match status" value="1"/>
</dbReference>
<dbReference type="InterPro" id="IPR001609">
    <property type="entry name" value="Myosin_head_motor_dom-like"/>
</dbReference>
<feature type="domain" description="MyTH4" evidence="13">
    <location>
        <begin position="1844"/>
        <end position="1998"/>
    </location>
</feature>
<dbReference type="InterPro" id="IPR000857">
    <property type="entry name" value="MyTH4_dom"/>
</dbReference>
<dbReference type="SMART" id="SM00242">
    <property type="entry name" value="MYSc"/>
    <property type="match status" value="1"/>
</dbReference>
<dbReference type="Gene3D" id="2.30.30.40">
    <property type="entry name" value="SH3 Domains"/>
    <property type="match status" value="2"/>
</dbReference>
<feature type="non-terminal residue" evidence="15">
    <location>
        <position position="1"/>
    </location>
</feature>
<dbReference type="FunFam" id="2.30.30.40:FF:000201">
    <property type="entry name" value="Myosin XVA"/>
    <property type="match status" value="1"/>
</dbReference>
<dbReference type="Pfam" id="PF00784">
    <property type="entry name" value="MyTH4"/>
    <property type="match status" value="2"/>
</dbReference>
<feature type="compositionally biased region" description="Polar residues" evidence="11">
    <location>
        <begin position="1319"/>
        <end position="1335"/>
    </location>
</feature>
<evidence type="ECO:0000256" key="9">
    <source>
        <dbReference type="ARBA" id="ARBA00023203"/>
    </source>
</evidence>
<evidence type="ECO:0000256" key="8">
    <source>
        <dbReference type="ARBA" id="ARBA00023175"/>
    </source>
</evidence>
<dbReference type="Pfam" id="PF00063">
    <property type="entry name" value="Myosin_head"/>
    <property type="match status" value="1"/>
</dbReference>
<name>Q4SMH7_TETNG</name>
<dbReference type="PANTHER" id="PTHR22692:SF21">
    <property type="entry name" value="MYOSIN XVA"/>
    <property type="match status" value="1"/>
</dbReference>